<proteinExistence type="predicted"/>
<dbReference type="Proteomes" id="UP000075885">
    <property type="component" value="Unassembled WGS sequence"/>
</dbReference>
<reference evidence="2" key="2">
    <citation type="submission" date="2020-05" db="UniProtKB">
        <authorList>
            <consortium name="EnsemblMetazoa"/>
        </authorList>
    </citation>
    <scope>IDENTIFICATION</scope>
    <source>
        <strain evidence="2">Epiroticus2</strain>
    </source>
</reference>
<name>A0A182P073_9DIPT</name>
<organism evidence="2 3">
    <name type="scientific">Anopheles epiroticus</name>
    <dbReference type="NCBI Taxonomy" id="199890"/>
    <lineage>
        <taxon>Eukaryota</taxon>
        <taxon>Metazoa</taxon>
        <taxon>Ecdysozoa</taxon>
        <taxon>Arthropoda</taxon>
        <taxon>Hexapoda</taxon>
        <taxon>Insecta</taxon>
        <taxon>Pterygota</taxon>
        <taxon>Neoptera</taxon>
        <taxon>Endopterygota</taxon>
        <taxon>Diptera</taxon>
        <taxon>Nematocera</taxon>
        <taxon>Culicoidea</taxon>
        <taxon>Culicidae</taxon>
        <taxon>Anophelinae</taxon>
        <taxon>Anopheles</taxon>
    </lineage>
</organism>
<accession>A0A182P073</accession>
<keyword evidence="3" id="KW-1185">Reference proteome</keyword>
<feature type="chain" id="PRO_5008130705" evidence="1">
    <location>
        <begin position="31"/>
        <end position="171"/>
    </location>
</feature>
<reference evidence="3" key="1">
    <citation type="submission" date="2013-03" db="EMBL/GenBank/DDBJ databases">
        <title>The Genome Sequence of Anopheles epiroticus epiroticus2.</title>
        <authorList>
            <consortium name="The Broad Institute Genomics Platform"/>
            <person name="Neafsey D.E."/>
            <person name="Howell P."/>
            <person name="Walker B."/>
            <person name="Young S.K."/>
            <person name="Zeng Q."/>
            <person name="Gargeya S."/>
            <person name="Fitzgerald M."/>
            <person name="Haas B."/>
            <person name="Abouelleil A."/>
            <person name="Allen A.W."/>
            <person name="Alvarado L."/>
            <person name="Arachchi H.M."/>
            <person name="Berlin A.M."/>
            <person name="Chapman S.B."/>
            <person name="Gainer-Dewar J."/>
            <person name="Goldberg J."/>
            <person name="Griggs A."/>
            <person name="Gujja S."/>
            <person name="Hansen M."/>
            <person name="Howarth C."/>
            <person name="Imamovic A."/>
            <person name="Ireland A."/>
            <person name="Larimer J."/>
            <person name="McCowan C."/>
            <person name="Murphy C."/>
            <person name="Pearson M."/>
            <person name="Poon T.W."/>
            <person name="Priest M."/>
            <person name="Roberts A."/>
            <person name="Saif S."/>
            <person name="Shea T."/>
            <person name="Sisk P."/>
            <person name="Sykes S."/>
            <person name="Wortman J."/>
            <person name="Nusbaum C."/>
            <person name="Birren B."/>
        </authorList>
    </citation>
    <scope>NUCLEOTIDE SEQUENCE [LARGE SCALE GENOMIC DNA]</scope>
    <source>
        <strain evidence="3">Epiroticus2</strain>
    </source>
</reference>
<feature type="signal peptide" evidence="1">
    <location>
        <begin position="1"/>
        <end position="30"/>
    </location>
</feature>
<sequence length="171" mass="19514">MKSRSSCSHLAQALVIVWLLQASTLLLVSATNGEDYDSASSELYSDNTEDLPIGYSHGGPEVLHTPFRNLNYHCQACQYRSVYAMASLKSIKAHVLMKLGFDFMPNRTRYPEVPRHILESFMKQETSVRRSSTVRSTDYMEDDPSPGAEEVEEDFDYFPTMNKIYILAKRE</sequence>
<evidence type="ECO:0000256" key="1">
    <source>
        <dbReference type="SAM" id="SignalP"/>
    </source>
</evidence>
<evidence type="ECO:0000313" key="2">
    <source>
        <dbReference type="EnsemblMetazoa" id="AEPI000305-PA"/>
    </source>
</evidence>
<evidence type="ECO:0000313" key="3">
    <source>
        <dbReference type="Proteomes" id="UP000075885"/>
    </source>
</evidence>
<dbReference type="VEuPathDB" id="VectorBase:AEPI000305"/>
<dbReference type="EnsemblMetazoa" id="AEPI000305-RA">
    <property type="protein sequence ID" value="AEPI000305-PA"/>
    <property type="gene ID" value="AEPI000305"/>
</dbReference>
<protein>
    <submittedName>
        <fullName evidence="2">Uncharacterized protein</fullName>
    </submittedName>
</protein>
<keyword evidence="1" id="KW-0732">Signal</keyword>
<dbReference type="AlphaFoldDB" id="A0A182P073"/>